<dbReference type="OrthoDB" id="8421538at2"/>
<protein>
    <submittedName>
        <fullName evidence="1">Uncharacterized protein</fullName>
    </submittedName>
</protein>
<organism evidence="1 2">
    <name type="scientific">Methylobacterium mesophilicum SR1.6/6</name>
    <dbReference type="NCBI Taxonomy" id="908290"/>
    <lineage>
        <taxon>Bacteria</taxon>
        <taxon>Pseudomonadati</taxon>
        <taxon>Pseudomonadota</taxon>
        <taxon>Alphaproteobacteria</taxon>
        <taxon>Hyphomicrobiales</taxon>
        <taxon>Methylobacteriaceae</taxon>
        <taxon>Methylobacterium</taxon>
    </lineage>
</organism>
<dbReference type="RefSeq" id="WP_010683878.1">
    <property type="nucleotide sequence ID" value="NZ_CP043538.1"/>
</dbReference>
<evidence type="ECO:0000313" key="2">
    <source>
        <dbReference type="Proteomes" id="UP000012488"/>
    </source>
</evidence>
<dbReference type="Proteomes" id="UP000012488">
    <property type="component" value="Chromosome"/>
</dbReference>
<dbReference type="EMBL" id="CP043538">
    <property type="protein sequence ID" value="QGY00929.1"/>
    <property type="molecule type" value="Genomic_DNA"/>
</dbReference>
<dbReference type="AlphaFoldDB" id="A0A6B9FEZ0"/>
<accession>A0A6B9FEZ0</accession>
<reference evidence="1 2" key="2">
    <citation type="journal article" date="2013" name="Genome Announc.">
        <title>Draft Genome Sequence of Methylobacterium mesophilicum Strain SR1.6/6, Isolated from Citrus sinensis.</title>
        <authorList>
            <person name="Marinho Almeida D."/>
            <person name="Dini-Andreote F."/>
            <person name="Camargo Neves A.A."/>
            <person name="Juca Ramos R.T."/>
            <person name="Andreote F.D."/>
            <person name="Carneiro A.R."/>
            <person name="Oliveira de Souza Lima A."/>
            <person name="Caracciolo Gomes de Sa P.H."/>
            <person name="Ribeiro Barbosa M.S."/>
            <person name="Araujo W.L."/>
            <person name="Silva A."/>
        </authorList>
    </citation>
    <scope>NUCLEOTIDE SEQUENCE [LARGE SCALE GENOMIC DNA]</scope>
    <source>
        <strain evidence="1 2">SR1.6/6</strain>
    </source>
</reference>
<name>A0A6B9FEZ0_9HYPH</name>
<sequence>MSDAPKLTLKFDNKKPLEVADLTSSLNATVRQYQKYAVSFDDVNARSEAELYGTELRRGSYITELAPYVQELGAVVKSVAPYAEDSKKVIGFADYLKTGFDALLGGKKPPEDVSTKDLKDFKQILEPTAKEAGAVLMFQATDGATQNITVNVNSQEANAIQNQAVRQIEIMKEPEQRRFNKRLMYWCTATKGRPNKTSGKVIIETISKKPLPVFIDDPEIKQKMVAGRGNPFLVGFIVDVELLLVRGEVRGYSVLALHGTLEDDEDAGDGDAEEK</sequence>
<evidence type="ECO:0000313" key="1">
    <source>
        <dbReference type="EMBL" id="QGY00929.1"/>
    </source>
</evidence>
<gene>
    <name evidence="1" type="ORF">MMSR116_02700</name>
</gene>
<proteinExistence type="predicted"/>
<dbReference type="KEGG" id="mmes:MMSR116_02700"/>
<reference evidence="1 2" key="1">
    <citation type="journal article" date="2012" name="Genet. Mol. Biol.">
        <title>Analysis of 16S rRNA and mxaF genes revealing insights into Methylobacterium niche-specific plant association.</title>
        <authorList>
            <person name="Dourado M.N."/>
            <person name="Andreote F.D."/>
            <person name="Dini-Andreote F."/>
            <person name="Conti R."/>
            <person name="Araujo J.M."/>
            <person name="Araujo W.L."/>
        </authorList>
    </citation>
    <scope>NUCLEOTIDE SEQUENCE [LARGE SCALE GENOMIC DNA]</scope>
    <source>
        <strain evidence="1 2">SR1.6/6</strain>
    </source>
</reference>